<evidence type="ECO:0000313" key="16">
    <source>
        <dbReference type="Proteomes" id="UP000276901"/>
    </source>
</evidence>
<evidence type="ECO:0000313" key="14">
    <source>
        <dbReference type="EMBL" id="QIM64878.1"/>
    </source>
</evidence>
<reference evidence="14 17" key="1">
    <citation type="submission" date="2016-03" db="EMBL/GenBank/DDBJ databases">
        <authorList>
            <person name="Hansen M.J."/>
            <person name="Bojesen A.M."/>
            <person name="Planet P."/>
        </authorList>
    </citation>
    <scope>NUCLEOTIDE SEQUENCE [LARGE SCALE GENOMIC DNA]</scope>
    <source>
        <strain evidence="14 17">HPA 21</strain>
    </source>
</reference>
<dbReference type="EMBL" id="CP015029">
    <property type="protein sequence ID" value="QIM64878.1"/>
    <property type="molecule type" value="Genomic_DNA"/>
</dbReference>
<name>A0AAE7C2P0_9PAST</name>
<dbReference type="GO" id="GO:0015562">
    <property type="term" value="F:efflux transmembrane transporter activity"/>
    <property type="evidence" value="ECO:0007669"/>
    <property type="project" value="TreeGrafter"/>
</dbReference>
<keyword evidence="16" id="KW-1185">Reference proteome</keyword>
<sequence>MKKGLILLLMVLAAGGAYFFTQQQGKAITYLTETIQKGNLEKSVIATGSVRALQRVEVGAQASGKIEKIHVKLGQQLKAGDLIAEIDSQTQRNALETAQAKLASYQAQFKAKTVTYEIAKVNFERNQTLYRQKSTSLAELDSAKNTLASAEAAIKEVAAAIKQAEIEVNTAQTNLGYTKIHSPIDATVISIPVSEGQTVNANQTTPTIVQVADLSKMLIKLEISEGDITKVTTGMKVRFTTLSDPDKPYHSTISSIDPALTTLTDNEYTESVANTKAVYFYANSVVDNPDNKLRIGMTAQAQIQVAKIENALLVPTMTLKREGRNTFVEVLVDGKVEKREVKIGLNDDHRTQILSGLSEGEKVISSQINQGEQIGSSSRRPRMF</sequence>
<dbReference type="Pfam" id="PF25876">
    <property type="entry name" value="HH_MFP_RND"/>
    <property type="match status" value="1"/>
</dbReference>
<feature type="domain" description="Multidrug resistance protein MdtA-like barrel-sandwich hybrid" evidence="11">
    <location>
        <begin position="55"/>
        <end position="209"/>
    </location>
</feature>
<dbReference type="InterPro" id="IPR058624">
    <property type="entry name" value="MdtA-like_HH"/>
</dbReference>
<dbReference type="EMBL" id="RKQT01000003">
    <property type="protein sequence ID" value="RPE92196.1"/>
    <property type="molecule type" value="Genomic_DNA"/>
</dbReference>
<dbReference type="Gene3D" id="6.20.50.140">
    <property type="match status" value="1"/>
</dbReference>
<proteinExistence type="inferred from homology"/>
<dbReference type="PANTHER" id="PTHR30469:SF33">
    <property type="entry name" value="SLR1207 PROTEIN"/>
    <property type="match status" value="1"/>
</dbReference>
<dbReference type="InterPro" id="IPR058626">
    <property type="entry name" value="MdtA-like_b-barrel"/>
</dbReference>
<dbReference type="Gene3D" id="2.40.30.170">
    <property type="match status" value="1"/>
</dbReference>
<feature type="domain" description="Multidrug resistance protein MdtA-like beta-barrel" evidence="12">
    <location>
        <begin position="217"/>
        <end position="306"/>
    </location>
</feature>
<comment type="similarity">
    <text evidence="2">Belongs to the membrane fusion protein (MFP) (TC 8.A.1) family.</text>
</comment>
<organism evidence="14 17">
    <name type="scientific">Frederiksenia canicola</name>
    <dbReference type="NCBI Taxonomy" id="123824"/>
    <lineage>
        <taxon>Bacteria</taxon>
        <taxon>Pseudomonadati</taxon>
        <taxon>Pseudomonadota</taxon>
        <taxon>Gammaproteobacteria</taxon>
        <taxon>Pasteurellales</taxon>
        <taxon>Pasteurellaceae</taxon>
        <taxon>Frederiksenia</taxon>
    </lineage>
</organism>
<evidence type="ECO:0000256" key="3">
    <source>
        <dbReference type="ARBA" id="ARBA00022448"/>
    </source>
</evidence>
<dbReference type="Pfam" id="PF25967">
    <property type="entry name" value="RND-MFP_C"/>
    <property type="match status" value="1"/>
</dbReference>
<dbReference type="InterPro" id="IPR006143">
    <property type="entry name" value="RND_pump_MFP"/>
</dbReference>
<dbReference type="AlphaFoldDB" id="A0AAE7C2P0"/>
<keyword evidence="5" id="KW-0997">Cell inner membrane</keyword>
<keyword evidence="4" id="KW-1003">Cell membrane</keyword>
<dbReference type="InterPro" id="IPR058625">
    <property type="entry name" value="MdtA-like_BSH"/>
</dbReference>
<evidence type="ECO:0000256" key="5">
    <source>
        <dbReference type="ARBA" id="ARBA00022519"/>
    </source>
</evidence>
<gene>
    <name evidence="14" type="ORF">A4G17_05230</name>
    <name evidence="15" type="ORF">EDC49_1481</name>
</gene>
<comment type="subcellular location">
    <subcellularLocation>
        <location evidence="1">Cell membrane</location>
    </subcellularLocation>
</comment>
<dbReference type="KEGG" id="fcl:A4G17_05230"/>
<keyword evidence="9" id="KW-0732">Signal</keyword>
<evidence type="ECO:0000259" key="12">
    <source>
        <dbReference type="Pfam" id="PF25944"/>
    </source>
</evidence>
<dbReference type="Proteomes" id="UP000502287">
    <property type="component" value="Chromosome"/>
</dbReference>
<evidence type="ECO:0000259" key="11">
    <source>
        <dbReference type="Pfam" id="PF25917"/>
    </source>
</evidence>
<reference evidence="15 16" key="2">
    <citation type="submission" date="2018-11" db="EMBL/GenBank/DDBJ databases">
        <title>Genomic Encyclopedia of Type Strains, Phase IV (KMG-IV): sequencing the most valuable type-strain genomes for metagenomic binning, comparative biology and taxonomic classification.</title>
        <authorList>
            <person name="Goeker M."/>
        </authorList>
    </citation>
    <scope>NUCLEOTIDE SEQUENCE [LARGE SCALE GENOMIC DNA]</scope>
    <source>
        <strain evidence="15 16">DSM 25797</strain>
    </source>
</reference>
<dbReference type="NCBIfam" id="TIGR01730">
    <property type="entry name" value="RND_mfp"/>
    <property type="match status" value="1"/>
</dbReference>
<evidence type="ECO:0000256" key="2">
    <source>
        <dbReference type="ARBA" id="ARBA00009477"/>
    </source>
</evidence>
<feature type="domain" description="Multidrug resistance protein MdtA-like C-terminal permuted SH3" evidence="13">
    <location>
        <begin position="310"/>
        <end position="369"/>
    </location>
</feature>
<feature type="chain" id="PRO_5041940250" evidence="9">
    <location>
        <begin position="20"/>
        <end position="384"/>
    </location>
</feature>
<dbReference type="Gene3D" id="6.10.140.1990">
    <property type="match status" value="1"/>
</dbReference>
<dbReference type="RefSeq" id="WP_123957118.1">
    <property type="nucleotide sequence ID" value="NZ_CP015029.1"/>
</dbReference>
<dbReference type="GO" id="GO:1990195">
    <property type="term" value="C:macrolide transmembrane transporter complex"/>
    <property type="evidence" value="ECO:0007669"/>
    <property type="project" value="InterPro"/>
</dbReference>
<dbReference type="Gene3D" id="2.40.50.100">
    <property type="match status" value="1"/>
</dbReference>
<evidence type="ECO:0000256" key="8">
    <source>
        <dbReference type="SAM" id="Coils"/>
    </source>
</evidence>
<dbReference type="Proteomes" id="UP000276901">
    <property type="component" value="Unassembled WGS sequence"/>
</dbReference>
<dbReference type="PANTHER" id="PTHR30469">
    <property type="entry name" value="MULTIDRUG RESISTANCE PROTEIN MDTA"/>
    <property type="match status" value="1"/>
</dbReference>
<dbReference type="GO" id="GO:1990281">
    <property type="term" value="C:efflux pump complex"/>
    <property type="evidence" value="ECO:0007669"/>
    <property type="project" value="TreeGrafter"/>
</dbReference>
<evidence type="ECO:0000259" key="10">
    <source>
        <dbReference type="Pfam" id="PF25876"/>
    </source>
</evidence>
<evidence type="ECO:0000259" key="13">
    <source>
        <dbReference type="Pfam" id="PF25967"/>
    </source>
</evidence>
<dbReference type="GO" id="GO:0019898">
    <property type="term" value="C:extrinsic component of membrane"/>
    <property type="evidence" value="ECO:0007669"/>
    <property type="project" value="InterPro"/>
</dbReference>
<protein>
    <submittedName>
        <fullName evidence="14">Efflux transporter periplasmic adaptor subunit</fullName>
    </submittedName>
    <submittedName>
        <fullName evidence="15">Macrolide-specific efflux system membrane fusion protein</fullName>
    </submittedName>
</protein>
<dbReference type="GO" id="GO:0030313">
    <property type="term" value="C:cell envelope"/>
    <property type="evidence" value="ECO:0007669"/>
    <property type="project" value="UniProtKB-SubCell"/>
</dbReference>
<evidence type="ECO:0000256" key="9">
    <source>
        <dbReference type="SAM" id="SignalP"/>
    </source>
</evidence>
<evidence type="ECO:0000256" key="1">
    <source>
        <dbReference type="ARBA" id="ARBA00004236"/>
    </source>
</evidence>
<feature type="domain" description="Multidrug resistance protein MdtA-like alpha-helical hairpin" evidence="10">
    <location>
        <begin position="102"/>
        <end position="178"/>
    </location>
</feature>
<evidence type="ECO:0000313" key="15">
    <source>
        <dbReference type="EMBL" id="RPE92196.1"/>
    </source>
</evidence>
<dbReference type="Pfam" id="PF25944">
    <property type="entry name" value="Beta-barrel_RND"/>
    <property type="match status" value="1"/>
</dbReference>
<dbReference type="GO" id="GO:1990961">
    <property type="term" value="P:xenobiotic detoxification by transmembrane export across the plasma membrane"/>
    <property type="evidence" value="ECO:0007669"/>
    <property type="project" value="InterPro"/>
</dbReference>
<dbReference type="Pfam" id="PF25917">
    <property type="entry name" value="BSH_RND"/>
    <property type="match status" value="1"/>
</dbReference>
<accession>A0AAE7C2P0</accession>
<keyword evidence="3" id="KW-0813">Transport</keyword>
<feature type="coiled-coil region" evidence="8">
    <location>
        <begin position="140"/>
        <end position="174"/>
    </location>
</feature>
<dbReference type="InterPro" id="IPR058627">
    <property type="entry name" value="MdtA-like_C"/>
</dbReference>
<evidence type="ECO:0000256" key="6">
    <source>
        <dbReference type="ARBA" id="ARBA00023054"/>
    </source>
</evidence>
<evidence type="ECO:0000256" key="7">
    <source>
        <dbReference type="ARBA" id="ARBA00023136"/>
    </source>
</evidence>
<dbReference type="SUPFAM" id="SSF111369">
    <property type="entry name" value="HlyD-like secretion proteins"/>
    <property type="match status" value="1"/>
</dbReference>
<feature type="signal peptide" evidence="9">
    <location>
        <begin position="1"/>
        <end position="19"/>
    </location>
</feature>
<evidence type="ECO:0000256" key="4">
    <source>
        <dbReference type="ARBA" id="ARBA00022475"/>
    </source>
</evidence>
<dbReference type="InterPro" id="IPR030190">
    <property type="entry name" value="MacA_alpha-hairpin_sf"/>
</dbReference>
<keyword evidence="6 8" id="KW-0175">Coiled coil</keyword>
<keyword evidence="7" id="KW-0472">Membrane</keyword>
<evidence type="ECO:0000313" key="17">
    <source>
        <dbReference type="Proteomes" id="UP000502287"/>
    </source>
</evidence>